<dbReference type="Proteomes" id="UP000073492">
    <property type="component" value="Unassembled WGS sequence"/>
</dbReference>
<keyword evidence="3" id="KW-1185">Reference proteome</keyword>
<feature type="transmembrane region" description="Helical" evidence="1">
    <location>
        <begin position="72"/>
        <end position="90"/>
    </location>
</feature>
<protein>
    <submittedName>
        <fullName evidence="2">Uncharacterized protein</fullName>
    </submittedName>
</protein>
<evidence type="ECO:0000256" key="1">
    <source>
        <dbReference type="SAM" id="Phobius"/>
    </source>
</evidence>
<comment type="caution">
    <text evidence="2">The sequence shown here is derived from an EMBL/GenBank/DDBJ whole genome shotgun (WGS) entry which is preliminary data.</text>
</comment>
<evidence type="ECO:0000313" key="3">
    <source>
        <dbReference type="Proteomes" id="UP000073492"/>
    </source>
</evidence>
<keyword evidence="1" id="KW-0472">Membrane</keyword>
<evidence type="ECO:0000313" key="2">
    <source>
        <dbReference type="EMBL" id="KXT17044.1"/>
    </source>
</evidence>
<sequence>MSPPKPKASSGHRTVANHESFSLRLLILIIIFKVQTALRIYLGVNIRWPGIKALGLDGTGCAESDMKAQVTGVWTMSMLFAASVPIIHGFSRLQFMQKKHVAPIKHLLTSDFADINSSSA</sequence>
<accession>A0A139IR46</accession>
<feature type="transmembrane region" description="Helical" evidence="1">
    <location>
        <begin position="21"/>
        <end position="42"/>
    </location>
</feature>
<gene>
    <name evidence="2" type="ORF">AC579_4373</name>
</gene>
<keyword evidence="1" id="KW-0812">Transmembrane</keyword>
<proteinExistence type="predicted"/>
<dbReference type="EMBL" id="LFZO01000026">
    <property type="protein sequence ID" value="KXT17044.1"/>
    <property type="molecule type" value="Genomic_DNA"/>
</dbReference>
<organism evidence="2 3">
    <name type="scientific">Pseudocercospora musae</name>
    <dbReference type="NCBI Taxonomy" id="113226"/>
    <lineage>
        <taxon>Eukaryota</taxon>
        <taxon>Fungi</taxon>
        <taxon>Dikarya</taxon>
        <taxon>Ascomycota</taxon>
        <taxon>Pezizomycotina</taxon>
        <taxon>Dothideomycetes</taxon>
        <taxon>Dothideomycetidae</taxon>
        <taxon>Mycosphaerellales</taxon>
        <taxon>Mycosphaerellaceae</taxon>
        <taxon>Pseudocercospora</taxon>
    </lineage>
</organism>
<name>A0A139IR46_9PEZI</name>
<keyword evidence="1" id="KW-1133">Transmembrane helix</keyword>
<reference evidence="2 3" key="1">
    <citation type="submission" date="2015-07" db="EMBL/GenBank/DDBJ databases">
        <title>Comparative genomics of the Sigatoka disease complex on banana suggests a link between parallel evolutionary changes in Pseudocercospora fijiensis and Pseudocercospora eumusae and increased virulence on the banana host.</title>
        <authorList>
            <person name="Chang T.-C."/>
            <person name="Salvucci A."/>
            <person name="Crous P.W."/>
            <person name="Stergiopoulos I."/>
        </authorList>
    </citation>
    <scope>NUCLEOTIDE SEQUENCE [LARGE SCALE GENOMIC DNA]</scope>
    <source>
        <strain evidence="2 3">CBS 116634</strain>
    </source>
</reference>
<dbReference type="AlphaFoldDB" id="A0A139IR46"/>